<reference evidence="1 2" key="1">
    <citation type="submission" date="2019-09" db="EMBL/GenBank/DDBJ databases">
        <title>Taxonomy of Antarctic Massilia spp.: description of Massilia rubra sp. nov., Massilia aquatica sp. nov., Massilia mucilaginosa sp. nov., Massilia frigida sp. nov. isolated from streams, lakes and regoliths.</title>
        <authorList>
            <person name="Holochova P."/>
            <person name="Sedlacek I."/>
            <person name="Kralova S."/>
            <person name="Maslanova I."/>
            <person name="Busse H.-J."/>
            <person name="Stankova E."/>
            <person name="Vrbovska V."/>
            <person name="Kovarovic V."/>
            <person name="Bartak M."/>
            <person name="Svec P."/>
            <person name="Pantucek R."/>
        </authorList>
    </citation>
    <scope>NUCLEOTIDE SEQUENCE [LARGE SCALE GENOMIC DNA]</scope>
    <source>
        <strain evidence="1 2">CCM 8693</strain>
    </source>
</reference>
<keyword evidence="2" id="KW-1185">Reference proteome</keyword>
<accession>A0ABX0MLE4</accession>
<gene>
    <name evidence="1" type="ORF">F1609_31305</name>
</gene>
<name>A0ABX0MLE4_9BURK</name>
<dbReference type="Proteomes" id="UP000819052">
    <property type="component" value="Unassembled WGS sequence"/>
</dbReference>
<sequence>MPYIALNECDVEVTSFQCLDEFKREGTEYQSFRCAFCEVPYIAKAIYNETSVAKAPHFAVARGRSHIGDCNGEVLLVVAPVEGGGIGAKVVKREHEVPEVLVVKPPTRSVVSGPKGGPATPLSEAEIKRRRMNAGKKYGVSRFTSSLLASFIEAKAHLVSAAFAKAKEQGLTGAKEKAFLNSYLEKYPLQLFEQKLNYSTAFWRANYVRAGQAPRIFQATNGNVMISAQNLTINSAFLQRSTAKSPSTVEATATALETNGKKITVGATAVVLFDLSGVDRAELPRAHKSLLKKLAETQAADRTVSWSAYGVMTVRDGLNCIELLSLDHLHIKT</sequence>
<evidence type="ECO:0000313" key="1">
    <source>
        <dbReference type="EMBL" id="NHZ44611.1"/>
    </source>
</evidence>
<comment type="caution">
    <text evidence="1">The sequence shown here is derived from an EMBL/GenBank/DDBJ whole genome shotgun (WGS) entry which is preliminary data.</text>
</comment>
<organism evidence="1 2">
    <name type="scientific">Massilia aquatica</name>
    <dbReference type="NCBI Taxonomy" id="2609000"/>
    <lineage>
        <taxon>Bacteria</taxon>
        <taxon>Pseudomonadati</taxon>
        <taxon>Pseudomonadota</taxon>
        <taxon>Betaproteobacteria</taxon>
        <taxon>Burkholderiales</taxon>
        <taxon>Oxalobacteraceae</taxon>
        <taxon>Telluria group</taxon>
        <taxon>Massilia</taxon>
    </lineage>
</organism>
<dbReference type="RefSeq" id="WP_167081431.1">
    <property type="nucleotide sequence ID" value="NZ_VVIW01000035.1"/>
</dbReference>
<protein>
    <submittedName>
        <fullName evidence="1">Uncharacterized protein</fullName>
    </submittedName>
</protein>
<proteinExistence type="predicted"/>
<evidence type="ECO:0000313" key="2">
    <source>
        <dbReference type="Proteomes" id="UP000819052"/>
    </source>
</evidence>
<dbReference type="EMBL" id="VVIW01000035">
    <property type="protein sequence ID" value="NHZ44611.1"/>
    <property type="molecule type" value="Genomic_DNA"/>
</dbReference>